<organism evidence="1 2">
    <name type="scientific">Caerostris darwini</name>
    <dbReference type="NCBI Taxonomy" id="1538125"/>
    <lineage>
        <taxon>Eukaryota</taxon>
        <taxon>Metazoa</taxon>
        <taxon>Ecdysozoa</taxon>
        <taxon>Arthropoda</taxon>
        <taxon>Chelicerata</taxon>
        <taxon>Arachnida</taxon>
        <taxon>Araneae</taxon>
        <taxon>Araneomorphae</taxon>
        <taxon>Entelegynae</taxon>
        <taxon>Araneoidea</taxon>
        <taxon>Araneidae</taxon>
        <taxon>Caerostris</taxon>
    </lineage>
</organism>
<keyword evidence="2" id="KW-1185">Reference proteome</keyword>
<sequence length="335" mass="38028">MVVLRVEPCINCKSLEKDEFGFSATFWQKLTGVLRESKVSFSKPLSCLPKGAKKTGAQRNTSTQKKFVCSKFARALFRYKQFCPKIEWTTANVRPKKFVGFGGRSAPRTRHTKSSFEGEREKVFGAESPESCGGVSLSAGKLLVKGREVRLWSRADCRSMRRVGRLHFAAVGESETRTSDQSYARSNRQQRTQHALALHSGLFFREGRLVRITLATDFPPGRVTSSHILATQKSSNKVFFDRKNSFMYWNKVMNFDNDIVRSQLEGLSGLLSFCAKLMWTRVCAKHWSTLVLRPASLFSFEPEIPAGYPTGHSLEHWKGENVLFQCKLLNLDLMF</sequence>
<reference evidence="1 2" key="1">
    <citation type="submission" date="2021-06" db="EMBL/GenBank/DDBJ databases">
        <title>Caerostris darwini draft genome.</title>
        <authorList>
            <person name="Kono N."/>
            <person name="Arakawa K."/>
        </authorList>
    </citation>
    <scope>NUCLEOTIDE SEQUENCE [LARGE SCALE GENOMIC DNA]</scope>
</reference>
<dbReference type="EMBL" id="BPLQ01007927">
    <property type="protein sequence ID" value="GIY33362.1"/>
    <property type="molecule type" value="Genomic_DNA"/>
</dbReference>
<name>A0AAV4SM12_9ARAC</name>
<evidence type="ECO:0000313" key="1">
    <source>
        <dbReference type="EMBL" id="GIY33362.1"/>
    </source>
</evidence>
<protein>
    <submittedName>
        <fullName evidence="1">Uncharacterized protein</fullName>
    </submittedName>
</protein>
<dbReference type="AlphaFoldDB" id="A0AAV4SM12"/>
<gene>
    <name evidence="1" type="ORF">CDAR_452851</name>
</gene>
<accession>A0AAV4SM12</accession>
<evidence type="ECO:0000313" key="2">
    <source>
        <dbReference type="Proteomes" id="UP001054837"/>
    </source>
</evidence>
<comment type="caution">
    <text evidence="1">The sequence shown here is derived from an EMBL/GenBank/DDBJ whole genome shotgun (WGS) entry which is preliminary data.</text>
</comment>
<proteinExistence type="predicted"/>
<dbReference type="Proteomes" id="UP001054837">
    <property type="component" value="Unassembled WGS sequence"/>
</dbReference>